<keyword evidence="1" id="KW-0472">Membrane</keyword>
<sequence length="220" mass="25067">MAKMAKPTKSYAYPLLLSALIIYMVYVVLANLFFDPQAAAFLTHKMNLKRPMNLPIWLNVMHIHVGAACLAMLTGALNFSSKILRNARKFHRVNGYLYVIFVFVVVLTSGYMAPYSTGGKINSMAFNLVSIVWFAMTITAIVQIKRKQVSKHRKWMVRSYAFCFTNLFIHLISFILHEGVGLRYESSYTFGVYGAILLNFILAELVIRYVYIKAPNVTVK</sequence>
<feature type="transmembrane region" description="Helical" evidence="1">
    <location>
        <begin position="188"/>
        <end position="211"/>
    </location>
</feature>
<feature type="transmembrane region" description="Helical" evidence="1">
    <location>
        <begin position="95"/>
        <end position="113"/>
    </location>
</feature>
<keyword evidence="1" id="KW-0812">Transmembrane</keyword>
<evidence type="ECO:0000256" key="1">
    <source>
        <dbReference type="SAM" id="Phobius"/>
    </source>
</evidence>
<evidence type="ECO:0000313" key="2">
    <source>
        <dbReference type="EMBL" id="NOU70791.1"/>
    </source>
</evidence>
<proteinExistence type="predicted"/>
<dbReference type="InterPro" id="IPR018750">
    <property type="entry name" value="DUF2306_membrane"/>
</dbReference>
<accession>A0ABX1XRV7</accession>
<evidence type="ECO:0000313" key="3">
    <source>
        <dbReference type="Proteomes" id="UP000616779"/>
    </source>
</evidence>
<feature type="transmembrane region" description="Helical" evidence="1">
    <location>
        <begin position="125"/>
        <end position="144"/>
    </location>
</feature>
<protein>
    <submittedName>
        <fullName evidence="2">DUF2306 domain-containing protein</fullName>
    </submittedName>
</protein>
<comment type="caution">
    <text evidence="2">The sequence shown here is derived from an EMBL/GenBank/DDBJ whole genome shotgun (WGS) entry which is preliminary data.</text>
</comment>
<dbReference type="EMBL" id="WHOA01000030">
    <property type="protein sequence ID" value="NOU70791.1"/>
    <property type="molecule type" value="Genomic_DNA"/>
</dbReference>
<organism evidence="2 3">
    <name type="scientific">Paenibacillus phytorum</name>
    <dbReference type="NCBI Taxonomy" id="2654977"/>
    <lineage>
        <taxon>Bacteria</taxon>
        <taxon>Bacillati</taxon>
        <taxon>Bacillota</taxon>
        <taxon>Bacilli</taxon>
        <taxon>Bacillales</taxon>
        <taxon>Paenibacillaceae</taxon>
        <taxon>Paenibacillus</taxon>
    </lineage>
</organism>
<dbReference type="Pfam" id="PF10067">
    <property type="entry name" value="DUF2306"/>
    <property type="match status" value="1"/>
</dbReference>
<feature type="transmembrane region" description="Helical" evidence="1">
    <location>
        <begin position="54"/>
        <end position="74"/>
    </location>
</feature>
<feature type="transmembrane region" description="Helical" evidence="1">
    <location>
        <begin position="156"/>
        <end position="176"/>
    </location>
</feature>
<name>A0ABX1XRV7_9BACL</name>
<reference evidence="2 3" key="1">
    <citation type="submission" date="2019-10" db="EMBL/GenBank/DDBJ databases">
        <title>Description of Paenibacillus terrestris sp. nov.</title>
        <authorList>
            <person name="Carlier A."/>
            <person name="Qi S."/>
        </authorList>
    </citation>
    <scope>NUCLEOTIDE SEQUENCE [LARGE SCALE GENOMIC DNA]</scope>
    <source>
        <strain evidence="2 3">LMG 31458</strain>
    </source>
</reference>
<dbReference type="Proteomes" id="UP000616779">
    <property type="component" value="Unassembled WGS sequence"/>
</dbReference>
<dbReference type="RefSeq" id="WP_171641537.1">
    <property type="nucleotide sequence ID" value="NZ_WHOA01000030.1"/>
</dbReference>
<keyword evidence="1" id="KW-1133">Transmembrane helix</keyword>
<keyword evidence="3" id="KW-1185">Reference proteome</keyword>
<gene>
    <name evidence="2" type="ORF">GC098_05000</name>
</gene>
<feature type="transmembrane region" description="Helical" evidence="1">
    <location>
        <begin position="12"/>
        <end position="34"/>
    </location>
</feature>